<sequence length="219" mass="23711">MSLDATPASDGRPVIIGVVLGCFAALSVGAILLYTRFRARKERKDMEIAVRAHGRSGSVVLDKSHPAARITPFGASKGDASTELPPFHREPGANMRTAVRMDNGTWEFFNVDPDPFARGEGAATPTRSVADLRMSRSPFASSFDEPRPSPYASSFDTRRSPSPAPLLSPLPSAHVSSKDKEARKYYLASDDGHGEWEVPPPAYGLETPTYTEQFSATGR</sequence>
<dbReference type="KEGG" id="scm:SCHCO_01166774"/>
<evidence type="ECO:0000313" key="3">
    <source>
        <dbReference type="EMBL" id="EFJ02346.1"/>
    </source>
</evidence>
<dbReference type="Proteomes" id="UP000007431">
    <property type="component" value="Unassembled WGS sequence"/>
</dbReference>
<keyword evidence="4" id="KW-1185">Reference proteome</keyword>
<dbReference type="eggNOG" id="ENOG502SYGN">
    <property type="taxonomic scope" value="Eukaryota"/>
</dbReference>
<feature type="region of interest" description="Disordered" evidence="1">
    <location>
        <begin position="70"/>
        <end position="91"/>
    </location>
</feature>
<dbReference type="OMA" id="NMRVAYR"/>
<accession>D8PPP2</accession>
<keyword evidence="2" id="KW-1133">Transmembrane helix</keyword>
<dbReference type="AlphaFoldDB" id="D8PPP2"/>
<dbReference type="GeneID" id="9584880"/>
<dbReference type="HOGENOM" id="CLU_1262175_0_0_1"/>
<dbReference type="RefSeq" id="XP_003037248.1">
    <property type="nucleotide sequence ID" value="XM_003037202.1"/>
</dbReference>
<dbReference type="OrthoDB" id="2848852at2759"/>
<evidence type="ECO:0000256" key="2">
    <source>
        <dbReference type="SAM" id="Phobius"/>
    </source>
</evidence>
<feature type="compositionally biased region" description="Polar residues" evidence="1">
    <location>
        <begin position="208"/>
        <end position="219"/>
    </location>
</feature>
<feature type="transmembrane region" description="Helical" evidence="2">
    <location>
        <begin position="14"/>
        <end position="34"/>
    </location>
</feature>
<dbReference type="VEuPathDB" id="FungiDB:SCHCODRAFT_01166774"/>
<keyword evidence="2" id="KW-0812">Transmembrane</keyword>
<evidence type="ECO:0000313" key="4">
    <source>
        <dbReference type="Proteomes" id="UP000007431"/>
    </source>
</evidence>
<dbReference type="InParanoid" id="D8PPP2"/>
<keyword evidence="2" id="KW-0472">Membrane</keyword>
<reference evidence="3 4" key="1">
    <citation type="journal article" date="2010" name="Nat. Biotechnol.">
        <title>Genome sequence of the model mushroom Schizophyllum commune.</title>
        <authorList>
            <person name="Ohm R.A."/>
            <person name="de Jong J.F."/>
            <person name="Lugones L.G."/>
            <person name="Aerts A."/>
            <person name="Kothe E."/>
            <person name="Stajich J.E."/>
            <person name="de Vries R.P."/>
            <person name="Record E."/>
            <person name="Levasseur A."/>
            <person name="Baker S.E."/>
            <person name="Bartholomew K.A."/>
            <person name="Coutinho P.M."/>
            <person name="Erdmann S."/>
            <person name="Fowler T.J."/>
            <person name="Gathman A.C."/>
            <person name="Lombard V."/>
            <person name="Henrissat B."/>
            <person name="Knabe N."/>
            <person name="Kuees U."/>
            <person name="Lilly W.W."/>
            <person name="Lindquist E."/>
            <person name="Lucas S."/>
            <person name="Magnuson J.K."/>
            <person name="Piumi F."/>
            <person name="Raudaskoski M."/>
            <person name="Salamov A."/>
            <person name="Schmutz J."/>
            <person name="Schwarze F.W.M.R."/>
            <person name="vanKuyk P.A."/>
            <person name="Horton J.S."/>
            <person name="Grigoriev I.V."/>
            <person name="Woesten H.A.B."/>
        </authorList>
    </citation>
    <scope>NUCLEOTIDE SEQUENCE [LARGE SCALE GENOMIC DNA]</scope>
    <source>
        <strain evidence="4">H4-8 / FGSC 9210</strain>
    </source>
</reference>
<organism evidence="4">
    <name type="scientific">Schizophyllum commune (strain H4-8 / FGSC 9210)</name>
    <name type="common">Split gill fungus</name>
    <dbReference type="NCBI Taxonomy" id="578458"/>
    <lineage>
        <taxon>Eukaryota</taxon>
        <taxon>Fungi</taxon>
        <taxon>Dikarya</taxon>
        <taxon>Basidiomycota</taxon>
        <taxon>Agaricomycotina</taxon>
        <taxon>Agaricomycetes</taxon>
        <taxon>Agaricomycetidae</taxon>
        <taxon>Agaricales</taxon>
        <taxon>Schizophyllaceae</taxon>
        <taxon>Schizophyllum</taxon>
    </lineage>
</organism>
<gene>
    <name evidence="3" type="ORF">SCHCODRAFT_84136</name>
</gene>
<protein>
    <submittedName>
        <fullName evidence="3">Expressed protein</fullName>
    </submittedName>
</protein>
<evidence type="ECO:0000256" key="1">
    <source>
        <dbReference type="SAM" id="MobiDB-lite"/>
    </source>
</evidence>
<name>D8PPP2_SCHCM</name>
<feature type="compositionally biased region" description="Basic and acidic residues" evidence="1">
    <location>
        <begin position="176"/>
        <end position="196"/>
    </location>
</feature>
<proteinExistence type="predicted"/>
<dbReference type="EMBL" id="GL377302">
    <property type="protein sequence ID" value="EFJ02346.1"/>
    <property type="molecule type" value="Genomic_DNA"/>
</dbReference>
<feature type="region of interest" description="Disordered" evidence="1">
    <location>
        <begin position="138"/>
        <end position="219"/>
    </location>
</feature>